<dbReference type="RefSeq" id="WP_005812623.1">
    <property type="nucleotide sequence ID" value="NZ_CABKQQ010000042.1"/>
</dbReference>
<dbReference type="EMBL" id="LK996017">
    <property type="protein sequence ID" value="CDX02114.1"/>
    <property type="molecule type" value="Genomic_DNA"/>
</dbReference>
<reference evidence="2 3" key="2">
    <citation type="submission" date="2015-12" db="EMBL/GenBank/DDBJ databases">
        <title>Draft Genome Sequence of Desulfitobacterium hafniense Strain DH, a Sulfate-reducing Bacterium Isolated from Paddy Soils.</title>
        <authorList>
            <person name="Bao P."/>
            <person name="Zhang X."/>
            <person name="Li G."/>
        </authorList>
    </citation>
    <scope>NUCLEOTIDE SEQUENCE [LARGE SCALE GENOMIC DNA]</scope>
    <source>
        <strain evidence="2 3">DH</strain>
    </source>
</reference>
<evidence type="ECO:0000313" key="3">
    <source>
        <dbReference type="Proteomes" id="UP000054623"/>
    </source>
</evidence>
<dbReference type="PATRIC" id="fig|49338.4.peg.2401"/>
<reference evidence="1" key="1">
    <citation type="submission" date="2014-07" db="EMBL/GenBank/DDBJ databases">
        <authorList>
            <person name="Hornung V.Bastian."/>
        </authorList>
    </citation>
    <scope>NUCLEOTIDE SEQUENCE</scope>
    <source>
        <strain evidence="1">PCE-S</strain>
    </source>
</reference>
<evidence type="ECO:0000313" key="2">
    <source>
        <dbReference type="EMBL" id="KTE91419.1"/>
    </source>
</evidence>
<dbReference type="EMBL" id="LOCK01000026">
    <property type="protein sequence ID" value="KTE91419.1"/>
    <property type="molecule type" value="Genomic_DNA"/>
</dbReference>
<proteinExistence type="predicted"/>
<gene>
    <name evidence="2" type="ORF">AT727_22550</name>
    <name evidence="1" type="ORF">DPCES_2227</name>
</gene>
<evidence type="ECO:0000313" key="1">
    <source>
        <dbReference type="EMBL" id="CDX02114.1"/>
    </source>
</evidence>
<dbReference type="AlphaFoldDB" id="A0A098AZQ1"/>
<accession>A0A098AZQ1</accession>
<protein>
    <submittedName>
        <fullName evidence="1">Uncharacterized protein</fullName>
    </submittedName>
</protein>
<name>A0A098AZQ1_DESHA</name>
<sequence length="65" mass="7922">MDKELSAQEADREKVLDALMEYAAKCYMDYMLARVDEEKEKFYQEHTFPAELDVRMEKFFREFDP</sequence>
<dbReference type="OrthoDB" id="1730176at2"/>
<organism evidence="1">
    <name type="scientific">Desulfitobacterium hafniense</name>
    <name type="common">Desulfitobacterium frappieri</name>
    <dbReference type="NCBI Taxonomy" id="49338"/>
    <lineage>
        <taxon>Bacteria</taxon>
        <taxon>Bacillati</taxon>
        <taxon>Bacillota</taxon>
        <taxon>Clostridia</taxon>
        <taxon>Eubacteriales</taxon>
        <taxon>Desulfitobacteriaceae</taxon>
        <taxon>Desulfitobacterium</taxon>
    </lineage>
</organism>
<dbReference type="Proteomes" id="UP000054623">
    <property type="component" value="Unassembled WGS sequence"/>
</dbReference>